<dbReference type="HAMAP" id="MF_02200">
    <property type="entry name" value="NapD"/>
    <property type="match status" value="1"/>
</dbReference>
<dbReference type="InterPro" id="IPR005623">
    <property type="entry name" value="Chaperone_NapD_NO3_reduct"/>
</dbReference>
<dbReference type="KEGG" id="otr:OTERR_02290"/>
<evidence type="ECO:0000256" key="1">
    <source>
        <dbReference type="ARBA" id="ARBA00004496"/>
    </source>
</evidence>
<dbReference type="PANTHER" id="PTHR38603">
    <property type="entry name" value="CHAPERONE NAPD"/>
    <property type="match status" value="1"/>
</dbReference>
<evidence type="ECO:0000313" key="7">
    <source>
        <dbReference type="Proteomes" id="UP000323671"/>
    </source>
</evidence>
<feature type="compositionally biased region" description="Low complexity" evidence="5">
    <location>
        <begin position="80"/>
        <end position="98"/>
    </location>
</feature>
<evidence type="ECO:0000256" key="5">
    <source>
        <dbReference type="SAM" id="MobiDB-lite"/>
    </source>
</evidence>
<organism evidence="6 7">
    <name type="scientific">Oryzomicrobium terrae</name>
    <dbReference type="NCBI Taxonomy" id="1735038"/>
    <lineage>
        <taxon>Bacteria</taxon>
        <taxon>Pseudomonadati</taxon>
        <taxon>Pseudomonadota</taxon>
        <taxon>Betaproteobacteria</taxon>
        <taxon>Rhodocyclales</taxon>
        <taxon>Rhodocyclaceae</taxon>
        <taxon>Oryzomicrobium</taxon>
    </lineage>
</organism>
<keyword evidence="2 4" id="KW-0963">Cytoplasm</keyword>
<dbReference type="Pfam" id="PF03927">
    <property type="entry name" value="NapD"/>
    <property type="match status" value="1"/>
</dbReference>
<name>A0A5C1E4S3_9RHOO</name>
<gene>
    <name evidence="4 6" type="primary">napD</name>
    <name evidence="6" type="ORF">OTERR_02290</name>
</gene>
<reference evidence="6 7" key="1">
    <citation type="submission" date="2017-07" db="EMBL/GenBank/DDBJ databases">
        <title>Complete genome sequence of Oryzomicrobium terrae TPP412.</title>
        <authorList>
            <person name="Chiu L.-W."/>
            <person name="Lo K.-J."/>
            <person name="Tsai Y.-M."/>
            <person name="Lin S.-S."/>
            <person name="Kuo C.-H."/>
            <person name="Liu C.-T."/>
        </authorList>
    </citation>
    <scope>NUCLEOTIDE SEQUENCE [LARGE SCALE GENOMIC DNA]</scope>
    <source>
        <strain evidence="6 7">TPP412</strain>
    </source>
</reference>
<evidence type="ECO:0000256" key="2">
    <source>
        <dbReference type="ARBA" id="ARBA00022490"/>
    </source>
</evidence>
<comment type="subcellular location">
    <subcellularLocation>
        <location evidence="1 4">Cytoplasm</location>
    </subcellularLocation>
</comment>
<comment type="function">
    <text evidence="4">Chaperone for NapA, the catalytic subunit of the periplasmic nitrate reductase. It binds directly and specifically to the twin-arginine signal peptide of NapA, preventing premature interaction with the Tat translocase and premature export.</text>
</comment>
<dbReference type="AlphaFoldDB" id="A0A5C1E4S3"/>
<evidence type="ECO:0000256" key="3">
    <source>
        <dbReference type="ARBA" id="ARBA00023186"/>
    </source>
</evidence>
<proteinExistence type="inferred from homology"/>
<evidence type="ECO:0000313" key="6">
    <source>
        <dbReference type="EMBL" id="QEL63705.1"/>
    </source>
</evidence>
<dbReference type="GO" id="GO:0005048">
    <property type="term" value="F:signal sequence binding"/>
    <property type="evidence" value="ECO:0007669"/>
    <property type="project" value="UniProtKB-UniRule"/>
</dbReference>
<comment type="similarity">
    <text evidence="4">Belongs to the NapD family.</text>
</comment>
<protein>
    <recommendedName>
        <fullName evidence="4">Chaperone NapD</fullName>
    </recommendedName>
    <alternativeName>
        <fullName evidence="4">NapA signal peptide-binding chaperone NapD</fullName>
    </alternativeName>
</protein>
<dbReference type="RefSeq" id="WP_054619686.1">
    <property type="nucleotide sequence ID" value="NZ_CP022579.1"/>
</dbReference>
<dbReference type="PANTHER" id="PTHR38603:SF1">
    <property type="entry name" value="CHAPERONE NAPD"/>
    <property type="match status" value="1"/>
</dbReference>
<sequence>MNLASLVVRAQPAKMAVLRDALLAIPGTEIHAETEDGRMIVTLEDTPEQPVSAALTRVQQLEPVICVTLAYEHTEIEAASADASPLSAAAPASGATPESARKIQEA</sequence>
<dbReference type="Gene3D" id="3.30.70.920">
    <property type="match status" value="1"/>
</dbReference>
<dbReference type="Proteomes" id="UP000323671">
    <property type="component" value="Chromosome"/>
</dbReference>
<keyword evidence="7" id="KW-1185">Reference proteome</keyword>
<comment type="subunit">
    <text evidence="4">Interacts with the cytoplasmic NapA precursor.</text>
</comment>
<feature type="region of interest" description="Disordered" evidence="5">
    <location>
        <begin position="80"/>
        <end position="106"/>
    </location>
</feature>
<dbReference type="GO" id="GO:0005737">
    <property type="term" value="C:cytoplasm"/>
    <property type="evidence" value="ECO:0007669"/>
    <property type="project" value="UniProtKB-SubCell"/>
</dbReference>
<evidence type="ECO:0000256" key="4">
    <source>
        <dbReference type="HAMAP-Rule" id="MF_02200"/>
    </source>
</evidence>
<accession>A0A5C1E4S3</accession>
<keyword evidence="3 4" id="KW-0143">Chaperone</keyword>
<dbReference type="GO" id="GO:0051224">
    <property type="term" value="P:negative regulation of protein transport"/>
    <property type="evidence" value="ECO:0007669"/>
    <property type="project" value="UniProtKB-UniRule"/>
</dbReference>
<dbReference type="EMBL" id="CP022579">
    <property type="protein sequence ID" value="QEL63705.1"/>
    <property type="molecule type" value="Genomic_DNA"/>
</dbReference>